<dbReference type="OrthoDB" id="100605at2"/>
<dbReference type="Pfam" id="PF17432">
    <property type="entry name" value="DUF3458_C"/>
    <property type="match status" value="1"/>
</dbReference>
<dbReference type="Pfam" id="PF17900">
    <property type="entry name" value="Peptidase_M1_N"/>
    <property type="match status" value="1"/>
</dbReference>
<evidence type="ECO:0000256" key="10">
    <source>
        <dbReference type="ARBA" id="ARBA00022833"/>
    </source>
</evidence>
<dbReference type="InterPro" id="IPR014782">
    <property type="entry name" value="Peptidase_M1_dom"/>
</dbReference>
<dbReference type="GO" id="GO:0008237">
    <property type="term" value="F:metallopeptidase activity"/>
    <property type="evidence" value="ECO:0007669"/>
    <property type="project" value="UniProtKB-UniRule"/>
</dbReference>
<name>A0A286EIS0_9NEIS</name>
<keyword evidence="11" id="KW-0482">Metalloprotease</keyword>
<dbReference type="Gene3D" id="1.25.50.10">
    <property type="entry name" value="Peptidase M1, alanyl aminopeptidase, C-terminal domain"/>
    <property type="match status" value="1"/>
</dbReference>
<keyword evidence="19" id="KW-1185">Reference proteome</keyword>
<keyword evidence="8" id="KW-0479">Metal-binding</keyword>
<dbReference type="PRINTS" id="PR00756">
    <property type="entry name" value="ALADIPTASE"/>
</dbReference>
<evidence type="ECO:0000256" key="6">
    <source>
        <dbReference type="ARBA" id="ARBA00022438"/>
    </source>
</evidence>
<dbReference type="Gene3D" id="2.60.40.1840">
    <property type="match status" value="1"/>
</dbReference>
<evidence type="ECO:0000256" key="2">
    <source>
        <dbReference type="ARBA" id="ARBA00001947"/>
    </source>
</evidence>
<evidence type="ECO:0000259" key="16">
    <source>
        <dbReference type="Pfam" id="PF17432"/>
    </source>
</evidence>
<dbReference type="InterPro" id="IPR045357">
    <property type="entry name" value="Aminopeptidase_N-like_N"/>
</dbReference>
<feature type="domain" description="Peptidase M1 alanyl aminopeptidase Ig-like fold" evidence="15">
    <location>
        <begin position="443"/>
        <end position="577"/>
    </location>
</feature>
<dbReference type="InterPro" id="IPR012779">
    <property type="entry name" value="Peptidase_M1_pepN"/>
</dbReference>
<evidence type="ECO:0000256" key="8">
    <source>
        <dbReference type="ARBA" id="ARBA00022723"/>
    </source>
</evidence>
<dbReference type="CDD" id="cd09600">
    <property type="entry name" value="M1_APN"/>
    <property type="match status" value="1"/>
</dbReference>
<evidence type="ECO:0000313" key="18">
    <source>
        <dbReference type="EMBL" id="SOD70709.1"/>
    </source>
</evidence>
<evidence type="ECO:0000256" key="9">
    <source>
        <dbReference type="ARBA" id="ARBA00022801"/>
    </source>
</evidence>
<dbReference type="EMBL" id="OCNF01000025">
    <property type="protein sequence ID" value="SOD70709.1"/>
    <property type="molecule type" value="Genomic_DNA"/>
</dbReference>
<dbReference type="Proteomes" id="UP000219669">
    <property type="component" value="Unassembled WGS sequence"/>
</dbReference>
<feature type="domain" description="Aminopeptidase N-like N-terminal" evidence="17">
    <location>
        <begin position="37"/>
        <end position="185"/>
    </location>
</feature>
<dbReference type="InterPro" id="IPR037144">
    <property type="entry name" value="Peptidase_M1_pepN_C_sf"/>
</dbReference>
<dbReference type="InterPro" id="IPR001930">
    <property type="entry name" value="Peptidase_M1"/>
</dbReference>
<keyword evidence="9" id="KW-0378">Hydrolase</keyword>
<feature type="region of interest" description="Disordered" evidence="13">
    <location>
        <begin position="501"/>
        <end position="536"/>
    </location>
</feature>
<organism evidence="18 19">
    <name type="scientific">Alysiella filiformis DSM 16848</name>
    <dbReference type="NCBI Taxonomy" id="1120981"/>
    <lineage>
        <taxon>Bacteria</taxon>
        <taxon>Pseudomonadati</taxon>
        <taxon>Pseudomonadota</taxon>
        <taxon>Betaproteobacteria</taxon>
        <taxon>Neisseriales</taxon>
        <taxon>Neisseriaceae</taxon>
        <taxon>Alysiella</taxon>
    </lineage>
</organism>
<dbReference type="Gene3D" id="3.30.2010.30">
    <property type="match status" value="1"/>
</dbReference>
<evidence type="ECO:0000256" key="13">
    <source>
        <dbReference type="SAM" id="MobiDB-lite"/>
    </source>
</evidence>
<dbReference type="FunFam" id="3.30.2010.30:FF:000002">
    <property type="entry name" value="Putative aminopeptidase N"/>
    <property type="match status" value="1"/>
</dbReference>
<dbReference type="NCBIfam" id="TIGR02414">
    <property type="entry name" value="pepN_proteo"/>
    <property type="match status" value="1"/>
</dbReference>
<evidence type="ECO:0000259" key="14">
    <source>
        <dbReference type="Pfam" id="PF01433"/>
    </source>
</evidence>
<comment type="cofactor">
    <cofactor evidence="2">
        <name>Zn(2+)</name>
        <dbReference type="ChEBI" id="CHEBI:29105"/>
    </cofactor>
</comment>
<dbReference type="EC" id="3.4.11.2" evidence="4 12"/>
<evidence type="ECO:0000256" key="1">
    <source>
        <dbReference type="ARBA" id="ARBA00000098"/>
    </source>
</evidence>
<proteinExistence type="inferred from homology"/>
<dbReference type="GO" id="GO:0008270">
    <property type="term" value="F:zinc ion binding"/>
    <property type="evidence" value="ECO:0007669"/>
    <property type="project" value="InterPro"/>
</dbReference>
<dbReference type="InterPro" id="IPR042097">
    <property type="entry name" value="Aminopeptidase_N-like_N_sf"/>
</dbReference>
<keyword evidence="7" id="KW-0645">Protease</keyword>
<evidence type="ECO:0000256" key="5">
    <source>
        <dbReference type="ARBA" id="ARBA00015611"/>
    </source>
</evidence>
<dbReference type="InterPro" id="IPR038438">
    <property type="entry name" value="PepN_Ig-like_sf"/>
</dbReference>
<dbReference type="AlphaFoldDB" id="A0A286EIS0"/>
<dbReference type="SUPFAM" id="SSF63737">
    <property type="entry name" value="Leukotriene A4 hydrolase N-terminal domain"/>
    <property type="match status" value="1"/>
</dbReference>
<dbReference type="FunFam" id="1.10.390.10:FF:000002">
    <property type="entry name" value="Aminopeptidase N"/>
    <property type="match status" value="1"/>
</dbReference>
<dbReference type="InterPro" id="IPR024601">
    <property type="entry name" value="Peptidase_M1_pepN_C"/>
</dbReference>
<comment type="similarity">
    <text evidence="3">Belongs to the peptidase M1 family.</text>
</comment>
<dbReference type="Gene3D" id="1.10.390.10">
    <property type="entry name" value="Neutral Protease Domain 2"/>
    <property type="match status" value="1"/>
</dbReference>
<dbReference type="PANTHER" id="PTHR46322:SF1">
    <property type="entry name" value="PUROMYCIN-SENSITIVE AMINOPEPTIDASE"/>
    <property type="match status" value="1"/>
</dbReference>
<dbReference type="Gene3D" id="2.60.40.1730">
    <property type="entry name" value="tricorn interacting facor f3 domain"/>
    <property type="match status" value="1"/>
</dbReference>
<keyword evidence="10" id="KW-0862">Zinc</keyword>
<evidence type="ECO:0000256" key="12">
    <source>
        <dbReference type="NCBIfam" id="TIGR02414"/>
    </source>
</evidence>
<evidence type="ECO:0000313" key="19">
    <source>
        <dbReference type="Proteomes" id="UP000219669"/>
    </source>
</evidence>
<keyword evidence="6 18" id="KW-0031">Aminopeptidase</keyword>
<dbReference type="GO" id="GO:0006508">
    <property type="term" value="P:proteolysis"/>
    <property type="evidence" value="ECO:0007669"/>
    <property type="project" value="UniProtKB-UniRule"/>
</dbReference>
<gene>
    <name evidence="18" type="ORF">SAMN02746062_02085</name>
</gene>
<dbReference type="SUPFAM" id="SSF55486">
    <property type="entry name" value="Metalloproteases ('zincins'), catalytic domain"/>
    <property type="match status" value="1"/>
</dbReference>
<dbReference type="PANTHER" id="PTHR46322">
    <property type="entry name" value="PUROMYCIN-SENSITIVE AMINOPEPTIDASE"/>
    <property type="match status" value="1"/>
</dbReference>
<dbReference type="Pfam" id="PF11940">
    <property type="entry name" value="DUF3458"/>
    <property type="match status" value="1"/>
</dbReference>
<comment type="catalytic activity">
    <reaction evidence="1">
        <text>Release of an N-terminal amino acid, Xaa-|-Yaa- from a peptide, amide or arylamide. Xaa is preferably Ala, but may be most amino acids including Pro (slow action). When a terminal hydrophobic residue is followed by a prolyl residue, the two may be released as an intact Xaa-Pro dipeptide.</text>
        <dbReference type="EC" id="3.4.11.2"/>
    </reaction>
</comment>
<dbReference type="InterPro" id="IPR035414">
    <property type="entry name" value="Peptidase_M1_pepN_Ig-like"/>
</dbReference>
<dbReference type="RefSeq" id="WP_097115038.1">
    <property type="nucleotide sequence ID" value="NZ_CP083931.1"/>
</dbReference>
<evidence type="ECO:0000259" key="17">
    <source>
        <dbReference type="Pfam" id="PF17900"/>
    </source>
</evidence>
<evidence type="ECO:0000256" key="11">
    <source>
        <dbReference type="ARBA" id="ARBA00023049"/>
    </source>
</evidence>
<evidence type="ECO:0000259" key="15">
    <source>
        <dbReference type="Pfam" id="PF11940"/>
    </source>
</evidence>
<reference evidence="18 19" key="1">
    <citation type="submission" date="2017-09" db="EMBL/GenBank/DDBJ databases">
        <authorList>
            <person name="Ehlers B."/>
            <person name="Leendertz F.H."/>
        </authorList>
    </citation>
    <scope>NUCLEOTIDE SEQUENCE [LARGE SCALE GENOMIC DNA]</scope>
    <source>
        <strain evidence="18 19">DSM 16848</strain>
    </source>
</reference>
<evidence type="ECO:0000256" key="7">
    <source>
        <dbReference type="ARBA" id="ARBA00022670"/>
    </source>
</evidence>
<dbReference type="InterPro" id="IPR027268">
    <property type="entry name" value="Peptidase_M4/M1_CTD_sf"/>
</dbReference>
<evidence type="ECO:0000256" key="3">
    <source>
        <dbReference type="ARBA" id="ARBA00010136"/>
    </source>
</evidence>
<accession>A0A286EIS0</accession>
<feature type="domain" description="Peptidase M1 membrane alanine aminopeptidase" evidence="14">
    <location>
        <begin position="224"/>
        <end position="435"/>
    </location>
</feature>
<dbReference type="Pfam" id="PF01433">
    <property type="entry name" value="Peptidase_M1"/>
    <property type="match status" value="1"/>
</dbReference>
<evidence type="ECO:0000256" key="4">
    <source>
        <dbReference type="ARBA" id="ARBA00012564"/>
    </source>
</evidence>
<sequence>MTQTVKYLKDYTAPTHLVPKTDLLFEINDEHTDVFATLHIEPQNGATELILQGDVKLISIKKNDETLPETAYARQDETLILPNMPTEPFTLTVHTRVEPSKNKSFNGLYESGGNLYTQCEPEGFRKITFHPDRPDVMGEFTTEIRANADKFPVLLSNGNKIRSGSLNDGRHFAVWHDPFVKPTYLFALVAGDLALTSDFFITQSGRRVAIEFYTRQADAHQVAFAIESLKNSMKWDETRFGLEYDLDIYMVVAVGDFNMGAMENKGLNIFNTKYVLADSQTATDADFEGVEAVIAHEYFHNWTGNRVTCRDWFQLSLKEGLTVFRDQEFSGDRASRAVRRIENVKLLRTHQFAEDASPMAHPVRPASYVEMNNFYTMTVYEKGAEVVRMYHTFLGEDGFQKGMKLYFERHDGQAVTCDDFRAAMADANGFDFEQFALWYSQAGTPTLQISGNYSPSEQKYILKIKQTLPDTPDMPAADKKPMMMPIKIAFFDEKGTKIAFRQPETNIPSPSGRGLGRGETDDTQTLSPALSQREREQTETVLTLNQAEQSFEFLIENARQVTPSLLRGFSAPVHLQFDYTNEQLALLLAHDDDEFARWEAGQTLLRRAIFANETALQQGNDLPQNPLLIQALRNILNDNNLDAAFKAMLLQVPAEAELWGERDHINPMQTTMAREALLDEIAHALHGELLATALNARELENADKRGKEIAFYEYNPKDAGLRALQYACFPLIHRFDEAATIEQVFEHYDEMARKNMTHEWGVLSSINSNASAKRDELLARFAAKFDHQALVMDKYFSLIACSRRADTLAQVQAALNHPRFALDNPNKVRALIGTFARNVPHFHALDGSGYAFVAQHIKKIDAFNPQVAAGLARAFNLLKRIEPQRQALMCAELEAIVALPALSKDVREIVEKILA</sequence>
<dbReference type="GO" id="GO:0016285">
    <property type="term" value="F:alanyl aminopeptidase activity"/>
    <property type="evidence" value="ECO:0007669"/>
    <property type="project" value="UniProtKB-EC"/>
</dbReference>
<feature type="domain" description="Peptidase M1 alanyl aminopeptidase C-terminal" evidence="16">
    <location>
        <begin position="582"/>
        <end position="915"/>
    </location>
</feature>
<protein>
    <recommendedName>
        <fullName evidence="5 12">Aminopeptidase N</fullName>
        <ecNumber evidence="4 12">3.4.11.2</ecNumber>
    </recommendedName>
</protein>